<dbReference type="PANTHER" id="PTHR47992">
    <property type="entry name" value="PROTEIN PHOSPHATASE"/>
    <property type="match status" value="1"/>
</dbReference>
<dbReference type="InterPro" id="IPR036457">
    <property type="entry name" value="PPM-type-like_dom_sf"/>
</dbReference>
<dbReference type="AlphaFoldDB" id="A0A8S9N622"/>
<feature type="domain" description="PPM-type phosphatase" evidence="1">
    <location>
        <begin position="44"/>
        <end position="283"/>
    </location>
</feature>
<dbReference type="PROSITE" id="PS51746">
    <property type="entry name" value="PPM_2"/>
    <property type="match status" value="1"/>
</dbReference>
<dbReference type="InterPro" id="IPR001932">
    <property type="entry name" value="PPM-type_phosphatase-like_dom"/>
</dbReference>
<evidence type="ECO:0000313" key="2">
    <source>
        <dbReference type="EMBL" id="KAF3488929.1"/>
    </source>
</evidence>
<protein>
    <recommendedName>
        <fullName evidence="1">PPM-type phosphatase domain-containing protein</fullName>
    </recommendedName>
</protein>
<dbReference type="Proteomes" id="UP000712600">
    <property type="component" value="Unassembled WGS sequence"/>
</dbReference>
<dbReference type="Gene3D" id="3.60.40.10">
    <property type="entry name" value="PPM-type phosphatase domain"/>
    <property type="match status" value="2"/>
</dbReference>
<comment type="caution">
    <text evidence="2">The sequence shown here is derived from an EMBL/GenBank/DDBJ whole genome shotgun (WGS) entry which is preliminary data.</text>
</comment>
<dbReference type="InterPro" id="IPR015655">
    <property type="entry name" value="PP2C"/>
</dbReference>
<evidence type="ECO:0000259" key="1">
    <source>
        <dbReference type="PROSITE" id="PS51746"/>
    </source>
</evidence>
<dbReference type="SUPFAM" id="SSF81606">
    <property type="entry name" value="PP2C-like"/>
    <property type="match status" value="1"/>
</dbReference>
<dbReference type="GO" id="GO:0004722">
    <property type="term" value="F:protein serine/threonine phosphatase activity"/>
    <property type="evidence" value="ECO:0007669"/>
    <property type="project" value="InterPro"/>
</dbReference>
<dbReference type="SMART" id="SM00332">
    <property type="entry name" value="PP2Cc"/>
    <property type="match status" value="1"/>
</dbReference>
<dbReference type="CDD" id="cd00143">
    <property type="entry name" value="PP2Cc"/>
    <property type="match status" value="1"/>
</dbReference>
<evidence type="ECO:0000313" key="3">
    <source>
        <dbReference type="Proteomes" id="UP000712600"/>
    </source>
</evidence>
<name>A0A8S9N622_BRACR</name>
<dbReference type="Pfam" id="PF00481">
    <property type="entry name" value="PP2C"/>
    <property type="match status" value="1"/>
</dbReference>
<gene>
    <name evidence="2" type="ORF">F2Q69_00056244</name>
</gene>
<proteinExistence type="predicted"/>
<accession>A0A8S9N622</accession>
<reference evidence="2" key="1">
    <citation type="submission" date="2019-12" db="EMBL/GenBank/DDBJ databases">
        <title>Genome sequencing and annotation of Brassica cretica.</title>
        <authorList>
            <person name="Studholme D.J."/>
            <person name="Sarris P."/>
        </authorList>
    </citation>
    <scope>NUCLEOTIDE SEQUENCE</scope>
    <source>
        <strain evidence="2">PFS-109/04</strain>
        <tissue evidence="2">Leaf</tissue>
    </source>
</reference>
<sequence>MGHCFSLPSSSSEIHEENEHGDGNAVVCYGDEFGLDHYRPVHRPGSVCSIQGTKAINQDNAILYLGYGTEEAELCGVFDGHGKNGHMVSKMVRNRLPSLLLTLKKELNEEPHACEEDEALKWEKACFNAFRLIDRELMLQVFNCSFSGSTAVVAITQRIRACRGRVHAMKVEPSSQRVWLPNQDIPGLAMSRAFGDFRLKDYGVIAVPEVSHHRITSKDRFLVLASDGVWDMLSNDEVVSLIWNSGKTQDTAAKLVAEAAEATWKKKLKSKKIDDITVICLFLHNKEQPSCTMDM</sequence>
<dbReference type="EMBL" id="QGKX02002183">
    <property type="protein sequence ID" value="KAF3488929.1"/>
    <property type="molecule type" value="Genomic_DNA"/>
</dbReference>
<organism evidence="2 3">
    <name type="scientific">Brassica cretica</name>
    <name type="common">Mustard</name>
    <dbReference type="NCBI Taxonomy" id="69181"/>
    <lineage>
        <taxon>Eukaryota</taxon>
        <taxon>Viridiplantae</taxon>
        <taxon>Streptophyta</taxon>
        <taxon>Embryophyta</taxon>
        <taxon>Tracheophyta</taxon>
        <taxon>Spermatophyta</taxon>
        <taxon>Magnoliopsida</taxon>
        <taxon>eudicotyledons</taxon>
        <taxon>Gunneridae</taxon>
        <taxon>Pentapetalae</taxon>
        <taxon>rosids</taxon>
        <taxon>malvids</taxon>
        <taxon>Brassicales</taxon>
        <taxon>Brassicaceae</taxon>
        <taxon>Brassiceae</taxon>
        <taxon>Brassica</taxon>
    </lineage>
</organism>